<reference evidence="1 2" key="1">
    <citation type="submission" date="2018-08" db="EMBL/GenBank/DDBJ databases">
        <title>A genome reference for cultivated species of the human gut microbiota.</title>
        <authorList>
            <person name="Zou Y."/>
            <person name="Xue W."/>
            <person name="Luo G."/>
        </authorList>
    </citation>
    <scope>NUCLEOTIDE SEQUENCE [LARGE SCALE GENOMIC DNA]</scope>
    <source>
        <strain evidence="1 2">AF46-2NS</strain>
    </source>
</reference>
<dbReference type="InterPro" id="IPR008969">
    <property type="entry name" value="CarboxyPept-like_regulatory"/>
</dbReference>
<accession>A0A3R6FBL4</accession>
<dbReference type="AlphaFoldDB" id="A0A3R6FBL4"/>
<proteinExistence type="predicted"/>
<evidence type="ECO:0008006" key="3">
    <source>
        <dbReference type="Google" id="ProtNLM"/>
    </source>
</evidence>
<evidence type="ECO:0000313" key="1">
    <source>
        <dbReference type="EMBL" id="RHK09177.1"/>
    </source>
</evidence>
<protein>
    <recommendedName>
        <fullName evidence="3">Carboxypeptidase-like regulatory domain-containing protein</fullName>
    </recommendedName>
</protein>
<dbReference type="Pfam" id="PF13715">
    <property type="entry name" value="CarbopepD_reg_2"/>
    <property type="match status" value="1"/>
</dbReference>
<gene>
    <name evidence="1" type="ORF">DW079_11185</name>
</gene>
<dbReference type="SUPFAM" id="SSF49464">
    <property type="entry name" value="Carboxypeptidase regulatory domain-like"/>
    <property type="match status" value="1"/>
</dbReference>
<organism evidence="1 2">
    <name type="scientific">Segatella copri</name>
    <dbReference type="NCBI Taxonomy" id="165179"/>
    <lineage>
        <taxon>Bacteria</taxon>
        <taxon>Pseudomonadati</taxon>
        <taxon>Bacteroidota</taxon>
        <taxon>Bacteroidia</taxon>
        <taxon>Bacteroidales</taxon>
        <taxon>Prevotellaceae</taxon>
        <taxon>Segatella</taxon>
    </lineage>
</organism>
<evidence type="ECO:0000313" key="2">
    <source>
        <dbReference type="Proteomes" id="UP000286211"/>
    </source>
</evidence>
<name>A0A3R6FBL4_9BACT</name>
<dbReference type="EMBL" id="QRNB01000063">
    <property type="protein sequence ID" value="RHK09177.1"/>
    <property type="molecule type" value="Genomic_DNA"/>
</dbReference>
<dbReference type="Proteomes" id="UP000286211">
    <property type="component" value="Unassembled WGS sequence"/>
</dbReference>
<sequence>MKRLRYIMLLAGLMSLSLQTIYAQRITRSFRNTSMSEALTILAKSTKDYRINFMYDELEDFTVTTSIVKRTAPDAIRQIMGFYPMKMTIDGENIFVECTQKTPTKMIGRIIDNKKRPVDFANVALLNVRDSSLINGGVTNENGQFVIPCEARKAIVRVSCVGYITASNTFNTGKIGSITLKEATMNLQKVIVKAVRPRTKLTHGGFQTQVQGTLLSDVGMVSDLLKQIPRVRVNADGGCSVFGKGTPEIYINGFYLCTWKQV</sequence>
<comment type="caution">
    <text evidence="1">The sequence shown here is derived from an EMBL/GenBank/DDBJ whole genome shotgun (WGS) entry which is preliminary data.</text>
</comment>